<dbReference type="GO" id="GO:0016787">
    <property type="term" value="F:hydrolase activity"/>
    <property type="evidence" value="ECO:0007669"/>
    <property type="project" value="UniProtKB-KW"/>
</dbReference>
<dbReference type="PANTHER" id="PTHR48081">
    <property type="entry name" value="AB HYDROLASE SUPERFAMILY PROTEIN C4A8.06C"/>
    <property type="match status" value="1"/>
</dbReference>
<dbReference type="InterPro" id="IPR013094">
    <property type="entry name" value="AB_hydrolase_3"/>
</dbReference>
<dbReference type="Pfam" id="PF07859">
    <property type="entry name" value="Abhydrolase_3"/>
    <property type="match status" value="1"/>
</dbReference>
<protein>
    <recommendedName>
        <fullName evidence="2">Alpha/beta hydrolase fold-3 domain-containing protein</fullName>
    </recommendedName>
</protein>
<dbReference type="InParanoid" id="A0A084Q870"/>
<dbReference type="PANTHER" id="PTHR48081:SF8">
    <property type="entry name" value="ALPHA_BETA HYDROLASE FOLD-3 DOMAIN-CONTAINING PROTEIN-RELATED"/>
    <property type="match status" value="1"/>
</dbReference>
<proteinExistence type="predicted"/>
<dbReference type="InterPro" id="IPR029058">
    <property type="entry name" value="AB_hydrolase_fold"/>
</dbReference>
<dbReference type="InterPro" id="IPR050300">
    <property type="entry name" value="GDXG_lipolytic_enzyme"/>
</dbReference>
<dbReference type="AlphaFoldDB" id="A0A084Q870"/>
<dbReference type="SUPFAM" id="SSF53474">
    <property type="entry name" value="alpha/beta-Hydrolases"/>
    <property type="match status" value="1"/>
</dbReference>
<name>A0A084Q870_STAC4</name>
<dbReference type="OrthoDB" id="408631at2759"/>
<dbReference type="HOGENOM" id="CLU_012494_6_3_1"/>
<keyword evidence="4" id="KW-1185">Reference proteome</keyword>
<sequence>MVNFSQYDGGGEEWYAVSAAAPPLDIPPITKPVERKLIFNELIEKSSAAAMNAFSAKIRIRNFTFSTRDGTILAARSYRPVAADDDRLPVFYYIHGGGYLTGNLNIDDPTCSGFALDANVVVVHANYRHTPEFTYPTAWHDSVDGFLWLHDHMDEVGGIPERVVVGGISAGGQLAASLTLQKHLGNIGPNLPPIAGQVLMVPVLSHLETRLAQLAKSEDAHLSSYESNKNANMLSLAELRATLDLLKIPDPDPRDLRINMINATLEEVRGLPPTTIGVCGLDILRDDGLEYGKLLSEAGVPTEVHMFRGMPHFFRGFGDKISQSKRWDEVIEHGVKWPLTSPTGTGQLIIKEK</sequence>
<feature type="domain" description="Alpha/beta hydrolase fold-3" evidence="2">
    <location>
        <begin position="92"/>
        <end position="314"/>
    </location>
</feature>
<dbReference type="Proteomes" id="UP000028524">
    <property type="component" value="Unassembled WGS sequence"/>
</dbReference>
<evidence type="ECO:0000313" key="3">
    <source>
        <dbReference type="EMBL" id="KFA60155.1"/>
    </source>
</evidence>
<reference evidence="3 4" key="1">
    <citation type="journal article" date="2014" name="BMC Genomics">
        <title>Comparative genome sequencing reveals chemotype-specific gene clusters in the toxigenic black mold Stachybotrys.</title>
        <authorList>
            <person name="Semeiks J."/>
            <person name="Borek D."/>
            <person name="Otwinowski Z."/>
            <person name="Grishin N.V."/>
        </authorList>
    </citation>
    <scope>NUCLEOTIDE SEQUENCE [LARGE SCALE GENOMIC DNA]</scope>
    <source>
        <strain evidence="3 4">IBT 40285</strain>
    </source>
</reference>
<gene>
    <name evidence="3" type="ORF">S40285_09688</name>
</gene>
<dbReference type="OMA" id="YIFPEFA"/>
<dbReference type="EMBL" id="KL661877">
    <property type="protein sequence ID" value="KFA60155.1"/>
    <property type="molecule type" value="Genomic_DNA"/>
</dbReference>
<dbReference type="STRING" id="1283841.A0A084Q870"/>
<accession>A0A084Q870</accession>
<evidence type="ECO:0000259" key="2">
    <source>
        <dbReference type="Pfam" id="PF07859"/>
    </source>
</evidence>
<evidence type="ECO:0000256" key="1">
    <source>
        <dbReference type="ARBA" id="ARBA00022801"/>
    </source>
</evidence>
<evidence type="ECO:0000313" key="4">
    <source>
        <dbReference type="Proteomes" id="UP000028524"/>
    </source>
</evidence>
<organism evidence="3 4">
    <name type="scientific">Stachybotrys chlorohalonatus (strain IBT 40285)</name>
    <dbReference type="NCBI Taxonomy" id="1283841"/>
    <lineage>
        <taxon>Eukaryota</taxon>
        <taxon>Fungi</taxon>
        <taxon>Dikarya</taxon>
        <taxon>Ascomycota</taxon>
        <taxon>Pezizomycotina</taxon>
        <taxon>Sordariomycetes</taxon>
        <taxon>Hypocreomycetidae</taxon>
        <taxon>Hypocreales</taxon>
        <taxon>Stachybotryaceae</taxon>
        <taxon>Stachybotrys</taxon>
    </lineage>
</organism>
<keyword evidence="1" id="KW-0378">Hydrolase</keyword>
<dbReference type="Gene3D" id="3.40.50.1820">
    <property type="entry name" value="alpha/beta hydrolase"/>
    <property type="match status" value="1"/>
</dbReference>